<dbReference type="EMBL" id="CP017269">
    <property type="protein sequence ID" value="AOT68783.1"/>
    <property type="molecule type" value="Genomic_DNA"/>
</dbReference>
<feature type="domain" description="Transposase InsH N-terminal" evidence="1">
    <location>
        <begin position="19"/>
        <end position="112"/>
    </location>
</feature>
<evidence type="ECO:0000313" key="3">
    <source>
        <dbReference type="Proteomes" id="UP000095743"/>
    </source>
</evidence>
<name>A0A1D8GD04_9FIRM</name>
<dbReference type="Proteomes" id="UP000095743">
    <property type="component" value="Chromosome"/>
</dbReference>
<accession>A0A1D8GD04</accession>
<reference evidence="2 3" key="1">
    <citation type="submission" date="2016-09" db="EMBL/GenBank/DDBJ databases">
        <title>Genomic analysis reveals versatility of anaerobic energy metabolism of Geosporobacter ferrireducens IRF9 of phylum Firmicutes.</title>
        <authorList>
            <person name="Kim S.-J."/>
        </authorList>
    </citation>
    <scope>NUCLEOTIDE SEQUENCE [LARGE SCALE GENOMIC DNA]</scope>
    <source>
        <strain evidence="2 3">IRF9</strain>
    </source>
</reference>
<keyword evidence="3" id="KW-1185">Reference proteome</keyword>
<dbReference type="InterPro" id="IPR008490">
    <property type="entry name" value="Transposase_InsH_N"/>
</dbReference>
<gene>
    <name evidence="2" type="ORF">Gferi_03850</name>
</gene>
<organism evidence="2 3">
    <name type="scientific">Geosporobacter ferrireducens</name>
    <dbReference type="NCBI Taxonomy" id="1424294"/>
    <lineage>
        <taxon>Bacteria</taxon>
        <taxon>Bacillati</taxon>
        <taxon>Bacillota</taxon>
        <taxon>Clostridia</taxon>
        <taxon>Peptostreptococcales</taxon>
        <taxon>Thermotaleaceae</taxon>
        <taxon>Geosporobacter</taxon>
    </lineage>
</organism>
<sequence length="487" mass="55470">MIKPKQLSLNNIYAGCLESFENDKPKFLSMLEEHLDIDALIPLSFKMHFRNHTGRPREYSLSTFVLSLIIQRIFSIHTDNLLIVFLTYSRELREFCGFDKVPDASKFTRFKQDFKDDLKTMFDALVDLTEPICQDIDSKLASMTIFDTSGIEAYVQENNPKFINALIKRLKAWKAAKGLDASYDPYKAAYGSMPTHAEADPAIKQMYINGHFCYSYKFGMITNGLGIVRDLNFYDENYYLEHPEIQVSKKDDSPDEDKSLADSKALLPTLRGFFEKHPLIKPSVFLGDSAFDSIDIYNELLGKDGLGFNKAFIPLNSAHGLKYPDCPINEDGVPCCPNDSTLPMKPETSDSHLRCGMPTLKFVCPMMSWVKCEDGKYRRRTSCENPCTDSPCGRMFYVYPEKNLRTFPGTVRGTEEWDDTYKIRVTVEKSINHFKDSFCVAGRKTRNALTSEADLYLAGITQLVTVLLADSIHQHKYIRSIKPLISA</sequence>
<dbReference type="RefSeq" id="WP_069974350.1">
    <property type="nucleotide sequence ID" value="NZ_CP017269.1"/>
</dbReference>
<evidence type="ECO:0000259" key="1">
    <source>
        <dbReference type="Pfam" id="PF05598"/>
    </source>
</evidence>
<dbReference type="AlphaFoldDB" id="A0A1D8GD04"/>
<dbReference type="STRING" id="1424294.Gferi_03850"/>
<evidence type="ECO:0000313" key="2">
    <source>
        <dbReference type="EMBL" id="AOT68783.1"/>
    </source>
</evidence>
<proteinExistence type="predicted"/>
<dbReference type="Pfam" id="PF05598">
    <property type="entry name" value="DUF772"/>
    <property type="match status" value="1"/>
</dbReference>
<protein>
    <submittedName>
        <fullName evidence="2">Transposase</fullName>
    </submittedName>
</protein>
<dbReference type="OrthoDB" id="1706305at2"/>
<dbReference type="KEGG" id="gfe:Gferi_03850"/>